<gene>
    <name evidence="3" type="ORF">BECKSD772E_GA0070983_11697</name>
    <name evidence="2" type="ORF">BECKSD772F_GA0070984_10147</name>
</gene>
<accession>A0A450Y712</accession>
<feature type="region of interest" description="Disordered" evidence="1">
    <location>
        <begin position="33"/>
        <end position="68"/>
    </location>
</feature>
<evidence type="ECO:0000313" key="3">
    <source>
        <dbReference type="EMBL" id="VFK49279.1"/>
    </source>
</evidence>
<dbReference type="AlphaFoldDB" id="A0A450Y712"/>
<reference evidence="2" key="1">
    <citation type="submission" date="2019-02" db="EMBL/GenBank/DDBJ databases">
        <authorList>
            <person name="Gruber-Vodicka R. H."/>
            <person name="Seah K. B. B."/>
        </authorList>
    </citation>
    <scope>NUCLEOTIDE SEQUENCE</scope>
    <source>
        <strain evidence="3">BECK_S1320</strain>
        <strain evidence="2">BECK_S1321</strain>
    </source>
</reference>
<sequence length="68" mass="7884">MIENPIVEEVRGFRKEHAAAHGHDIRRIAQALREREKRSTRPLLNPGPKYLAPNTSPRAVRSINYELR</sequence>
<protein>
    <submittedName>
        <fullName evidence="2">Uncharacterized protein</fullName>
    </submittedName>
</protein>
<evidence type="ECO:0000256" key="1">
    <source>
        <dbReference type="SAM" id="MobiDB-lite"/>
    </source>
</evidence>
<name>A0A450Y712_9GAMM</name>
<proteinExistence type="predicted"/>
<dbReference type="EMBL" id="CAADFR010000014">
    <property type="protein sequence ID" value="VFK37324.1"/>
    <property type="molecule type" value="Genomic_DNA"/>
</dbReference>
<evidence type="ECO:0000313" key="2">
    <source>
        <dbReference type="EMBL" id="VFK37324.1"/>
    </source>
</evidence>
<dbReference type="EMBL" id="CAADFU010000169">
    <property type="protein sequence ID" value="VFK49279.1"/>
    <property type="molecule type" value="Genomic_DNA"/>
</dbReference>
<organism evidence="2">
    <name type="scientific">Candidatus Kentrum sp. SD</name>
    <dbReference type="NCBI Taxonomy" id="2126332"/>
    <lineage>
        <taxon>Bacteria</taxon>
        <taxon>Pseudomonadati</taxon>
        <taxon>Pseudomonadota</taxon>
        <taxon>Gammaproteobacteria</taxon>
        <taxon>Candidatus Kentrum</taxon>
    </lineage>
</organism>